<gene>
    <name evidence="1" type="ORF">GCM10017643_39690</name>
</gene>
<reference evidence="1" key="2">
    <citation type="submission" date="2023-01" db="EMBL/GenBank/DDBJ databases">
        <authorList>
            <person name="Sun Q."/>
            <person name="Evtushenko L."/>
        </authorList>
    </citation>
    <scope>NUCLEOTIDE SEQUENCE</scope>
    <source>
        <strain evidence="1">VKM B-2484</strain>
    </source>
</reference>
<name>A0A9W6JCG3_9HYPH</name>
<proteinExistence type="predicted"/>
<evidence type="ECO:0008006" key="3">
    <source>
        <dbReference type="Google" id="ProtNLM"/>
    </source>
</evidence>
<dbReference type="EMBL" id="BSFJ01000035">
    <property type="protein sequence ID" value="GLK73851.1"/>
    <property type="molecule type" value="Genomic_DNA"/>
</dbReference>
<comment type="caution">
    <text evidence="1">The sequence shown here is derived from an EMBL/GenBank/DDBJ whole genome shotgun (WGS) entry which is preliminary data.</text>
</comment>
<dbReference type="InterPro" id="IPR022025">
    <property type="entry name" value="Amidoligase_2"/>
</dbReference>
<reference evidence="1" key="1">
    <citation type="journal article" date="2014" name="Int. J. Syst. Evol. Microbiol.">
        <title>Complete genome sequence of Corynebacterium casei LMG S-19264T (=DSM 44701T), isolated from a smear-ripened cheese.</title>
        <authorList>
            <consortium name="US DOE Joint Genome Institute (JGI-PGF)"/>
            <person name="Walter F."/>
            <person name="Albersmeier A."/>
            <person name="Kalinowski J."/>
            <person name="Ruckert C."/>
        </authorList>
    </citation>
    <scope>NUCLEOTIDE SEQUENCE</scope>
    <source>
        <strain evidence="1">VKM B-2484</strain>
    </source>
</reference>
<evidence type="ECO:0000313" key="1">
    <source>
        <dbReference type="EMBL" id="GLK73851.1"/>
    </source>
</evidence>
<organism evidence="1 2">
    <name type="scientific">Ancylobacter dichloromethanicus</name>
    <dbReference type="NCBI Taxonomy" id="518825"/>
    <lineage>
        <taxon>Bacteria</taxon>
        <taxon>Pseudomonadati</taxon>
        <taxon>Pseudomonadota</taxon>
        <taxon>Alphaproteobacteria</taxon>
        <taxon>Hyphomicrobiales</taxon>
        <taxon>Xanthobacteraceae</taxon>
        <taxon>Ancylobacter</taxon>
    </lineage>
</organism>
<sequence>MSAPPSRFHPLPAPLTTDGRRRRVGVEIEFTHLCEREAARCLSEYLGGRVEEEDPNAYRIAGSRLGDIGVELDIRHVHPKRVDGPGRWLRPPLSGWLGAAARPFVPRELVTGPLEVEQMEDLDGATAALRQAGARGEGAGLFDSLGLHFNIAPPATDATTTLALLRAYLVLEPRLRAESLTSGLLRFHAPPPYPPGFIHRVLSPDYRPNLFQLCDDYVAANPTRKRSLDLLPLFLHLFPEQVAPRIRGKVKPRAVMHYRLPLAYVGRPSWSLSADWNRWVEVEALAADPSQLAAACRRALG</sequence>
<keyword evidence="2" id="KW-1185">Reference proteome</keyword>
<dbReference type="RefSeq" id="WP_213368186.1">
    <property type="nucleotide sequence ID" value="NZ_BSFJ01000035.1"/>
</dbReference>
<dbReference type="AlphaFoldDB" id="A0A9W6JCG3"/>
<accession>A0A9W6JCG3</accession>
<protein>
    <recommendedName>
        <fullName evidence="3">Amidoligase enzyme</fullName>
    </recommendedName>
</protein>
<dbReference type="Proteomes" id="UP001143370">
    <property type="component" value="Unassembled WGS sequence"/>
</dbReference>
<evidence type="ECO:0000313" key="2">
    <source>
        <dbReference type="Proteomes" id="UP001143370"/>
    </source>
</evidence>
<dbReference type="Pfam" id="PF12224">
    <property type="entry name" value="Amidoligase_2"/>
    <property type="match status" value="1"/>
</dbReference>